<dbReference type="OrthoDB" id="10505676at2759"/>
<dbReference type="HOGENOM" id="CLU_130002_0_0_1"/>
<feature type="compositionally biased region" description="Basic and acidic residues" evidence="1">
    <location>
        <begin position="109"/>
        <end position="120"/>
    </location>
</feature>
<organism evidence="2 3">
    <name type="scientific">Pseudozyma hubeiensis (strain SY62)</name>
    <name type="common">Yeast</name>
    <dbReference type="NCBI Taxonomy" id="1305764"/>
    <lineage>
        <taxon>Eukaryota</taxon>
        <taxon>Fungi</taxon>
        <taxon>Dikarya</taxon>
        <taxon>Basidiomycota</taxon>
        <taxon>Ustilaginomycotina</taxon>
        <taxon>Ustilaginomycetes</taxon>
        <taxon>Ustilaginales</taxon>
        <taxon>Ustilaginaceae</taxon>
        <taxon>Pseudozyma</taxon>
    </lineage>
</organism>
<dbReference type="GeneID" id="24112086"/>
<gene>
    <name evidence="2" type="ORF">PHSY_006820</name>
</gene>
<feature type="region of interest" description="Disordered" evidence="1">
    <location>
        <begin position="54"/>
        <end position="73"/>
    </location>
</feature>
<evidence type="ECO:0000313" key="3">
    <source>
        <dbReference type="Proteomes" id="UP000014071"/>
    </source>
</evidence>
<sequence>MSPSAASTSKRKKFAEESGLSHLLSLSHSITDAQSQLHQHRIDSKKNQLQAIKLKKQDEKDRRSQKASTQDVVGKKVKSKAEIKAGLKVQAREKARLRKERRKLQGGKEAAEQKVKDEGGKKKRVSFAIA</sequence>
<evidence type="ECO:0000313" key="2">
    <source>
        <dbReference type="EMBL" id="GAC99220.1"/>
    </source>
</evidence>
<dbReference type="EMBL" id="DF238829">
    <property type="protein sequence ID" value="GAC99220.1"/>
    <property type="molecule type" value="Genomic_DNA"/>
</dbReference>
<protein>
    <submittedName>
        <fullName evidence="2">Uncharacterized protein</fullName>
    </submittedName>
</protein>
<dbReference type="AlphaFoldDB" id="R9PM71"/>
<feature type="compositionally biased region" description="Basic and acidic residues" evidence="1">
    <location>
        <begin position="55"/>
        <end position="64"/>
    </location>
</feature>
<keyword evidence="3" id="KW-1185">Reference proteome</keyword>
<dbReference type="eggNOG" id="ENOG502TBBN">
    <property type="taxonomic scope" value="Eukaryota"/>
</dbReference>
<feature type="compositionally biased region" description="Basic residues" evidence="1">
    <location>
        <begin position="121"/>
        <end position="130"/>
    </location>
</feature>
<reference evidence="3" key="1">
    <citation type="journal article" date="2013" name="Genome Announc.">
        <title>Draft genome sequence of the basidiomycetous yeast-like fungus Pseudozyma hubeiensis SY62, which produces an abundant amount of the biosurfactant mannosylerythritol lipids.</title>
        <authorList>
            <person name="Konishi M."/>
            <person name="Hatada Y."/>
            <person name="Horiuchi J."/>
        </authorList>
    </citation>
    <scope>NUCLEOTIDE SEQUENCE [LARGE SCALE GENOMIC DNA]</scope>
    <source>
        <strain evidence="3">SY62</strain>
    </source>
</reference>
<feature type="compositionally biased region" description="Basic residues" evidence="1">
    <location>
        <begin position="95"/>
        <end position="105"/>
    </location>
</feature>
<proteinExistence type="predicted"/>
<dbReference type="Proteomes" id="UP000014071">
    <property type="component" value="Unassembled WGS sequence"/>
</dbReference>
<feature type="region of interest" description="Disordered" evidence="1">
    <location>
        <begin position="93"/>
        <end position="130"/>
    </location>
</feature>
<accession>R9PM71</accession>
<dbReference type="RefSeq" id="XP_012192807.1">
    <property type="nucleotide sequence ID" value="XM_012337417.1"/>
</dbReference>
<name>R9PM71_PSEHS</name>
<evidence type="ECO:0000256" key="1">
    <source>
        <dbReference type="SAM" id="MobiDB-lite"/>
    </source>
</evidence>